<accession>A0A8S5RKP3</accession>
<name>A0A8S5RKP3_9VIRU</name>
<dbReference type="EMBL" id="BK059109">
    <property type="protein sequence ID" value="DAE31673.1"/>
    <property type="molecule type" value="Genomic_DNA"/>
</dbReference>
<organism evidence="1">
    <name type="scientific">virus sp. ctBM815</name>
    <dbReference type="NCBI Taxonomy" id="2825806"/>
    <lineage>
        <taxon>Viruses</taxon>
    </lineage>
</organism>
<protein>
    <submittedName>
        <fullName evidence="1">NHL repeat</fullName>
    </submittedName>
</protein>
<proteinExistence type="predicted"/>
<sequence length="77" mass="8630">MWKIPVYTTKKVKGKNVKTLAFESKYPDESQAKEARFALIHLANCAHKAPCDITVNSDGEVFVKNPSWSVGEVTYVN</sequence>
<reference evidence="1" key="1">
    <citation type="journal article" date="2021" name="Proc. Natl. Acad. Sci. U.S.A.">
        <title>A Catalog of Tens of Thousands of Viruses from Human Metagenomes Reveals Hidden Associations with Chronic Diseases.</title>
        <authorList>
            <person name="Tisza M.J."/>
            <person name="Buck C.B."/>
        </authorList>
    </citation>
    <scope>NUCLEOTIDE SEQUENCE</scope>
    <source>
        <strain evidence="1">CtBM815</strain>
    </source>
</reference>
<evidence type="ECO:0000313" key="1">
    <source>
        <dbReference type="EMBL" id="DAE31673.1"/>
    </source>
</evidence>